<gene>
    <name evidence="7" type="ORF">SEMRO_411_G137730.1</name>
</gene>
<accession>A0A9N8DVV7</accession>
<feature type="compositionally biased region" description="Basic residues" evidence="4">
    <location>
        <begin position="1037"/>
        <end position="1052"/>
    </location>
</feature>
<feature type="domain" description="Vacuolar protein sorting-associated protein 13 VPS13 adaptor binding" evidence="6">
    <location>
        <begin position="2015"/>
        <end position="2594"/>
    </location>
</feature>
<evidence type="ECO:0000256" key="1">
    <source>
        <dbReference type="ARBA" id="ARBA00006545"/>
    </source>
</evidence>
<dbReference type="GO" id="GO:0006869">
    <property type="term" value="P:lipid transport"/>
    <property type="evidence" value="ECO:0007669"/>
    <property type="project" value="UniProtKB-KW"/>
</dbReference>
<feature type="region of interest" description="Disordered" evidence="4">
    <location>
        <begin position="198"/>
        <end position="221"/>
    </location>
</feature>
<dbReference type="GO" id="GO:0045053">
    <property type="term" value="P:protein retention in Golgi apparatus"/>
    <property type="evidence" value="ECO:0007669"/>
    <property type="project" value="TreeGrafter"/>
</dbReference>
<reference evidence="7" key="1">
    <citation type="submission" date="2020-06" db="EMBL/GenBank/DDBJ databases">
        <authorList>
            <consortium name="Plant Systems Biology data submission"/>
        </authorList>
    </citation>
    <scope>NUCLEOTIDE SEQUENCE</scope>
    <source>
        <strain evidence="7">D6</strain>
    </source>
</reference>
<comment type="similarity">
    <text evidence="1">Belongs to the VPS13 family.</text>
</comment>
<feature type="region of interest" description="Disordered" evidence="4">
    <location>
        <begin position="1037"/>
        <end position="1058"/>
    </location>
</feature>
<feature type="compositionally biased region" description="Basic and acidic residues" evidence="4">
    <location>
        <begin position="209"/>
        <end position="221"/>
    </location>
</feature>
<sequence length="3569" mass="397363">MAKQVIIQAMEEVVGEYVLNMSHDNLKIAAIRGKIKLENVQLDGDLIGSHILGAVGLSGFGILSCWARTVKIIVPWKNLEKEPTRFQVEGVHLVCVPLMPSTATKMYGAGSQLDPRCTLRTRAKRSVLARLERNYFSGRIPGEGPPSKRIRRAVKEVERELRKSKSKKKGGSSKELEEDDDFIIDSLVTDLNEMDSTYQGSEMTDDEEKNSKDHFSSTSERLPELPRDWKVKLREKVLRNMEANMTDVHIRCEVSERGLDFCHPDHRRNTPKKAPVETNLPADQRSFSFGFTLDSLVLRTANEQWDMGSHEKFSSKNQKGSKRFSKQQPDHLGPNEYVARNNKIASLINLKMYWDDEPPILLSETDVLTGNVQKLSAEKLQARISAAMDALANQQEPGQAIRTSLNAPIPQSLEPKRHQYICESVSAQVRIKTSDRTLPGPISCSAEFLPFHLALRVRPHQYIQYQTLKKAMVSQQRFDTMLRQRPKVSIHNNPRAWWAYAISCVMSRPNWRPWQDVLQIVRNRDRYIELVCKKLSTEGAGFHGGLHEKESLELLALEDLLPIEALMAFHLLALRSFYELQKSTDIIPKEVSSGTPKSAKSKSKGFGRFSFFGSSKWKRKMQNSYYGSFSDDDYMTQPLAEESSTLTTSLSGFESQTLDTGKSMSLLEAMTLRLGNKTWYIAFKLADAAATLTLLRATGDTPIVQLSLRTSGIARSFGRAKDFFFDVTKCEVVDKLSSERSKHGRMGKQVLIVRPIEDEVFSDLESTDARLGEDAQISAVPSSTFRDASMVGPDLLEVENFKDLPPAGVVCRVAASKDIGSVKLSIAAHPATLVWTTPCVDAVAEFFAAPSMEKTDITSNLRNAATPLARKAQLALLSPATLALNVNIAAPKVWLPITSKGLAGALFLDAGHFKLNATKGEGQTNMNWDLNAEHLHCAFLRGRNLSQLQETTQFPHASLEANPSTSIVRPFHVNCVARDQEVPDEGIPEFNRYGGSGGTLVRTIEIKISPISLNLVDAEGLARSLGKWYAQGLRRVSSRRRGNKKHGRKRGKPSCVDTEKGSLAASFEKGTSIPQNLSISVEKIEIALEGHSKQASCNFSDDKSLASLESLSMMDISPAIRVYVVEVFGISVRRSRVHDSSTTKFLMRDASIVQLRDASSYVPMKATKHEADESQYCILQGLNTPGELPSAWKTRFPFGSLGRETSGSASDENTKRRDIVSASMFHDGNLHLDEVEIDIDSVVVRVTPTTLKDFLKGLRRIIELVQLMTKEMERKVHEEGRKARRRDRPPVCTLVDSESMSIHHDLSDRPPSPTNSDVLTEASSLVGQDDAPASDSSILFKVTIRESTLLVGRPTLPAKTYTDRKPRRKKHMLQATSFAVIQVSSNALIMFQSVENPDGTGSKTLHASLDNLSASVNTAFERIPPTQAPPMIGPTGAEFRVVYATENLGCVVSQEISLDCESLKSCLTPNDMMILISISRKMLERLRSFDFQGQPNSVPGRTPKPKRSALSLIRYQKRGTGIATRIRVEIHSFSFVLLRAYRSKYGATDLLDFNIRRLKGKLEGCMSALSGDCSASLAVNFYNSQVGDWEYALEPVSVGLSVDQMPNEVVLNLSPAGAIHMNLTGILLRDFADMDFDVLRSRKDDERSVDTAEKALTPSVLSTVGLRRATESHDVRIENKTGLDLFINPPKTVERQQMQSSTVRFDVPEPGFVPDGGTILLDSVMSVESPRKKRRPVKKPTKLSLRLAPASSALIGKREPIVDLSIETQSASLFALRPASTPETTRSMGSRTSSKGRSSPETVQSDLTRNDFISDFAYYNAEPVIEWCFQLQRLRSSTADVFSLQKGRDLLSSSVWSPEDEMNDIINFTHYLSAEAPVDQKESEANDDFLLRVSNPELERKTATSRAPYNSNWLRPYLKNDSPEWTDMTCILRMARERVMLPDSNWIWVNDWNADLSGKFGESTDADGWEYEQDFETFTRNRRFYVRGDCCRRRRWTRTRMVKPPRLDDPQRVLKIVWETSRDETGNYSIRVRSPLSFHNCTSMPLTFFVYSPSWDEDKKVGTADAGESVFVPVTLASAVYLRLARKLGTKETTSISDFAKSERVMILPTSPTSTTYVRTTMNLQDVTNTTLHFLLHVKSNKGIVDVTIEPVMKVINLLPCQLECQLGEVLRGASERVGDTRPVIGSSGKRLGKAETLSVASGQEGKCTAVDPMSKPHISLRVPGYRWSPWQRIVNRNPKSHTWRPSEDEEDWHINSNKSDADYAEEFKSMVRFERTGKVGDPLILIISVECGHSPTVRVYSQYWILDKTGFGCRFCEGFTDLLGSVPDNETSRRSHLLSEEARDPDIQSDMQVQGHQWSIGMSGMSLYFSQREKFALSIESGAGDGRYNKGKQSIRSKWVSPMDVSNVIPKTVFSVEELGGPRQFELAISVTVCPGLFARTKLITLLPRYQIVNLLHRELVVAQAGCLGMETLIPSQSSVPFHWEKKTGSSKVHLGAPSAEERDTRTYHRCWTNGCIQVDRIGITSMRLPTDNSLSSKPMVVQAEVRLATKEQSSAVVVVIWSANEKSNPLYILRNRTADTIICRQPLQDEPSELEGGNDILAIEPCSQGSGTELEGSSSRKGRVFECASEVGPMIRSFLGLDRIEEFVWILGGGSVSCFGFDDPEKPHILEWTCVSSGSPRFEEKAKKAFLEVDAMGSLSTLSIGNKEICCQIGAEHSTKVIEFFELSPRMSGLPPNVLRKQGIATRAKAGVVGGFMDTFDEEDDEEVSFSLKVEVPAATVSIIDNADPERHGREILLAQMDQILFTFSQSREGYHEFECLLSSFQVDNHVNKSIHPVLIFCPRSNESEPFLHMSAVRRLQQHSTTLVFRYAAIRILEIHAFLDRRTAEKIAEFIEPLKIMEHAHEENDEPPDWVSNLTTTMGKKFAKPDRRAPRGIERTIHTANSGRIYFEQLHLHPVRLALTFTQEWMEWNPGSESMMIFQFIRGMASIADAPITFTSFVVSHVFEAPQALTRVIGTHYSSQLTKQVFGIVGSLAILGAPADFISNVGSGVRDFFYEPIQGAVHGPKQFIEGLEAGTQSLARGVFVGVVRGSANVAEVVNGNLAALTADDDFIDERKAHQRMLTDAMSRGVAKRTFGDSLYLAGASVVRGLKSGAMGIVEQPTIYASKHGPVGFVKGVGKAVVGALVKPIVGIGDAAVLVMNHVSDATSNKEVLPKIPKRLRRALPSHSVEKKNCVRLLPYDERAAKAQKIVTGGESVDDVYIGHVNIPSHLIIASEQCLWAIDRRTREPWCVSWEEISHFGISEGNMRVVVFSQTGLKTYIFQMEGAEELHKLLSMQQRKMGNSSSDLADLNISLLNHQHESLSRHQIPGIKKRQVNHVFGSCNKTRKRLSSTIKDEIDLIEQCFARVRAIGSESSSFLKTLDEEAWALVSSWGQVFSGLSSRRCIAASIINGTGNSIQVKSTKLVEGGSPCYSIPTKEFDPEQGVLKAGGAIIFFGWGVVPNLLQAGNVFMHIETNAFISDLSDQKSHATFAEAMPGHQVGFLEKSYDDSGWWAKYWLLVRKK</sequence>
<feature type="region of interest" description="Disordered" evidence="4">
    <location>
        <begin position="1276"/>
        <end position="1319"/>
    </location>
</feature>
<protein>
    <submittedName>
        <fullName evidence="7">Protein sorting-associated protein 13</fullName>
    </submittedName>
</protein>
<proteinExistence type="inferred from homology"/>
<evidence type="ECO:0000256" key="4">
    <source>
        <dbReference type="SAM" id="MobiDB-lite"/>
    </source>
</evidence>
<comment type="caution">
    <text evidence="7">The sequence shown here is derived from an EMBL/GenBank/DDBJ whole genome shotgun (WGS) entry which is preliminary data.</text>
</comment>
<name>A0A9N8DVV7_9STRA</name>
<dbReference type="Pfam" id="PF25036">
    <property type="entry name" value="VPS13_VAB"/>
    <property type="match status" value="1"/>
</dbReference>
<dbReference type="PANTHER" id="PTHR16166:SF93">
    <property type="entry name" value="INTERMEMBRANE LIPID TRANSFER PROTEIN VPS13"/>
    <property type="match status" value="1"/>
</dbReference>
<keyword evidence="8" id="KW-1185">Reference proteome</keyword>
<evidence type="ECO:0000256" key="3">
    <source>
        <dbReference type="ARBA" id="ARBA00023055"/>
    </source>
</evidence>
<dbReference type="PANTHER" id="PTHR16166">
    <property type="entry name" value="VACUOLAR PROTEIN SORTING-ASSOCIATED PROTEIN VPS13"/>
    <property type="match status" value="1"/>
</dbReference>
<dbReference type="Pfam" id="PF12624">
    <property type="entry name" value="VPS13_N"/>
    <property type="match status" value="1"/>
</dbReference>
<feature type="compositionally biased region" description="Basic and acidic residues" evidence="4">
    <location>
        <begin position="153"/>
        <end position="163"/>
    </location>
</feature>
<evidence type="ECO:0000259" key="6">
    <source>
        <dbReference type="Pfam" id="PF25036"/>
    </source>
</evidence>
<evidence type="ECO:0000313" key="7">
    <source>
        <dbReference type="EMBL" id="CAB9509943.1"/>
    </source>
</evidence>
<organism evidence="7 8">
    <name type="scientific">Seminavis robusta</name>
    <dbReference type="NCBI Taxonomy" id="568900"/>
    <lineage>
        <taxon>Eukaryota</taxon>
        <taxon>Sar</taxon>
        <taxon>Stramenopiles</taxon>
        <taxon>Ochrophyta</taxon>
        <taxon>Bacillariophyta</taxon>
        <taxon>Bacillariophyceae</taxon>
        <taxon>Bacillariophycidae</taxon>
        <taxon>Naviculales</taxon>
        <taxon>Naviculaceae</taxon>
        <taxon>Seminavis</taxon>
    </lineage>
</organism>
<dbReference type="OrthoDB" id="428159at2759"/>
<evidence type="ECO:0000259" key="5">
    <source>
        <dbReference type="Pfam" id="PF12624"/>
    </source>
</evidence>
<dbReference type="InterPro" id="IPR026854">
    <property type="entry name" value="VPS13_N"/>
</dbReference>
<dbReference type="GO" id="GO:0006623">
    <property type="term" value="P:protein targeting to vacuole"/>
    <property type="evidence" value="ECO:0007669"/>
    <property type="project" value="TreeGrafter"/>
</dbReference>
<feature type="domain" description="Chorein N-terminal" evidence="5">
    <location>
        <begin position="10"/>
        <end position="637"/>
    </location>
</feature>
<feature type="region of interest" description="Disordered" evidence="4">
    <location>
        <begin position="1777"/>
        <end position="1805"/>
    </location>
</feature>
<dbReference type="InterPro" id="IPR026847">
    <property type="entry name" value="VPS13"/>
</dbReference>
<evidence type="ECO:0000313" key="8">
    <source>
        <dbReference type="Proteomes" id="UP001153069"/>
    </source>
</evidence>
<dbReference type="Proteomes" id="UP001153069">
    <property type="component" value="Unassembled WGS sequence"/>
</dbReference>
<feature type="compositionally biased region" description="Polar residues" evidence="4">
    <location>
        <begin position="1781"/>
        <end position="1805"/>
    </location>
</feature>
<dbReference type="InterPro" id="IPR009543">
    <property type="entry name" value="VPS13_VAB"/>
</dbReference>
<evidence type="ECO:0000256" key="2">
    <source>
        <dbReference type="ARBA" id="ARBA00022448"/>
    </source>
</evidence>
<keyword evidence="3" id="KW-0445">Lipid transport</keyword>
<feature type="region of interest" description="Disordered" evidence="4">
    <location>
        <begin position="309"/>
        <end position="335"/>
    </location>
</feature>
<keyword evidence="2" id="KW-0813">Transport</keyword>
<feature type="region of interest" description="Disordered" evidence="4">
    <location>
        <begin position="139"/>
        <end position="177"/>
    </location>
</feature>
<dbReference type="EMBL" id="CAICTM010000410">
    <property type="protein sequence ID" value="CAB9509943.1"/>
    <property type="molecule type" value="Genomic_DNA"/>
</dbReference>